<feature type="transmembrane region" description="Helical" evidence="9">
    <location>
        <begin position="55"/>
        <end position="72"/>
    </location>
</feature>
<comment type="subcellular location">
    <subcellularLocation>
        <location evidence="1">Cell inner membrane</location>
        <topology evidence="1">Multi-pass membrane protein</topology>
    </subcellularLocation>
</comment>
<comment type="similarity">
    <text evidence="8">Belongs to the TRAP transporter small permease family.</text>
</comment>
<evidence type="ECO:0000256" key="4">
    <source>
        <dbReference type="ARBA" id="ARBA00022519"/>
    </source>
</evidence>
<gene>
    <name evidence="11" type="ORF">GXN74_12430</name>
</gene>
<dbReference type="Proteomes" id="UP000461585">
    <property type="component" value="Unassembled WGS sequence"/>
</dbReference>
<reference evidence="11 12" key="1">
    <citation type="submission" date="2020-01" db="EMBL/GenBank/DDBJ databases">
        <title>Anaeroalcalibacter tamaniensis gen. nov., sp. nov., moderately halophilic strictly anaerobic fermenter bacterium from mud volcano of Taman peninsula.</title>
        <authorList>
            <person name="Frolova A."/>
            <person name="Merkel A.Y."/>
            <person name="Slobodkin A.I."/>
        </authorList>
    </citation>
    <scope>NUCLEOTIDE SEQUENCE [LARGE SCALE GENOMIC DNA]</scope>
    <source>
        <strain evidence="11 12">F-3ap</strain>
    </source>
</reference>
<keyword evidence="2" id="KW-0813">Transport</keyword>
<keyword evidence="6 9" id="KW-1133">Transmembrane helix</keyword>
<accession>A0A7X5HXL7</accession>
<evidence type="ECO:0000259" key="10">
    <source>
        <dbReference type="Pfam" id="PF04290"/>
    </source>
</evidence>
<feature type="transmembrane region" description="Helical" evidence="9">
    <location>
        <begin position="21"/>
        <end position="43"/>
    </location>
</feature>
<comment type="caution">
    <text evidence="11">The sequence shown here is derived from an EMBL/GenBank/DDBJ whole genome shotgun (WGS) entry which is preliminary data.</text>
</comment>
<feature type="transmembrane region" description="Helical" evidence="9">
    <location>
        <begin position="93"/>
        <end position="112"/>
    </location>
</feature>
<evidence type="ECO:0000256" key="7">
    <source>
        <dbReference type="ARBA" id="ARBA00023136"/>
    </source>
</evidence>
<dbReference type="RefSeq" id="WP_162371268.1">
    <property type="nucleotide sequence ID" value="NZ_JAAEEH010000044.1"/>
</dbReference>
<name>A0A7X5HXL7_9FIRM</name>
<evidence type="ECO:0000256" key="1">
    <source>
        <dbReference type="ARBA" id="ARBA00004429"/>
    </source>
</evidence>
<dbReference type="GO" id="GO:0022857">
    <property type="term" value="F:transmembrane transporter activity"/>
    <property type="evidence" value="ECO:0007669"/>
    <property type="project" value="TreeGrafter"/>
</dbReference>
<evidence type="ECO:0000256" key="5">
    <source>
        <dbReference type="ARBA" id="ARBA00022692"/>
    </source>
</evidence>
<dbReference type="EMBL" id="JAAEEH010000044">
    <property type="protein sequence ID" value="NDL68544.1"/>
    <property type="molecule type" value="Genomic_DNA"/>
</dbReference>
<keyword evidence="12" id="KW-1185">Reference proteome</keyword>
<evidence type="ECO:0000256" key="2">
    <source>
        <dbReference type="ARBA" id="ARBA00022448"/>
    </source>
</evidence>
<dbReference type="AlphaFoldDB" id="A0A7X5HXL7"/>
<evidence type="ECO:0000256" key="6">
    <source>
        <dbReference type="ARBA" id="ARBA00022989"/>
    </source>
</evidence>
<evidence type="ECO:0000256" key="8">
    <source>
        <dbReference type="ARBA" id="ARBA00038436"/>
    </source>
</evidence>
<keyword evidence="4" id="KW-0997">Cell inner membrane</keyword>
<keyword evidence="5 9" id="KW-0812">Transmembrane</keyword>
<feature type="transmembrane region" description="Helical" evidence="9">
    <location>
        <begin position="132"/>
        <end position="152"/>
    </location>
</feature>
<dbReference type="GO" id="GO:0015740">
    <property type="term" value="P:C4-dicarboxylate transport"/>
    <property type="evidence" value="ECO:0007669"/>
    <property type="project" value="TreeGrafter"/>
</dbReference>
<dbReference type="InterPro" id="IPR007387">
    <property type="entry name" value="TRAP_DctQ"/>
</dbReference>
<protein>
    <submittedName>
        <fullName evidence="11">TRAP transporter small permease</fullName>
    </submittedName>
</protein>
<keyword evidence="7 9" id="KW-0472">Membrane</keyword>
<dbReference type="InterPro" id="IPR055348">
    <property type="entry name" value="DctQ"/>
</dbReference>
<dbReference type="GO" id="GO:0005886">
    <property type="term" value="C:plasma membrane"/>
    <property type="evidence" value="ECO:0007669"/>
    <property type="project" value="UniProtKB-SubCell"/>
</dbReference>
<dbReference type="PANTHER" id="PTHR35011:SF11">
    <property type="entry name" value="TRAP TRANSPORTER SMALL PERMEASE PROTEIN"/>
    <property type="match status" value="1"/>
</dbReference>
<organism evidence="11 12">
    <name type="scientific">Anaerotalea alkaliphila</name>
    <dbReference type="NCBI Taxonomy" id="2662126"/>
    <lineage>
        <taxon>Bacteria</taxon>
        <taxon>Bacillati</taxon>
        <taxon>Bacillota</taxon>
        <taxon>Clostridia</taxon>
        <taxon>Eubacteriales</taxon>
        <taxon>Anaerotalea</taxon>
    </lineage>
</organism>
<dbReference type="PANTHER" id="PTHR35011">
    <property type="entry name" value="2,3-DIKETO-L-GULONATE TRAP TRANSPORTER SMALL PERMEASE PROTEIN YIAM"/>
    <property type="match status" value="1"/>
</dbReference>
<evidence type="ECO:0000256" key="3">
    <source>
        <dbReference type="ARBA" id="ARBA00022475"/>
    </source>
</evidence>
<keyword evidence="3" id="KW-1003">Cell membrane</keyword>
<feature type="domain" description="Tripartite ATP-independent periplasmic transporters DctQ component" evidence="10">
    <location>
        <begin position="32"/>
        <end position="157"/>
    </location>
</feature>
<evidence type="ECO:0000313" key="11">
    <source>
        <dbReference type="EMBL" id="NDL68544.1"/>
    </source>
</evidence>
<evidence type="ECO:0000256" key="9">
    <source>
        <dbReference type="SAM" id="Phobius"/>
    </source>
</evidence>
<evidence type="ECO:0000313" key="12">
    <source>
        <dbReference type="Proteomes" id="UP000461585"/>
    </source>
</evidence>
<proteinExistence type="inferred from homology"/>
<dbReference type="Pfam" id="PF04290">
    <property type="entry name" value="DctQ"/>
    <property type="match status" value="1"/>
</dbReference>
<sequence length="161" mass="17761">MFNLLNNEEVEGKSRVYRLTNALCCIFVIIQVAVVSIVVIGRYVFNSTPSWGEELALLCMIWFSLLTVSLAITDSRHLKMTLAEMYMPRKFNLFVAGINYIVFLSLAVFMIVEGTRLTALTVGSVLPGLKISGAYLYASVPVSGVAMLASIIGKMIKREAI</sequence>